<feature type="signal peptide" evidence="2">
    <location>
        <begin position="1"/>
        <end position="26"/>
    </location>
</feature>
<evidence type="ECO:0000256" key="1">
    <source>
        <dbReference type="SAM" id="MobiDB-lite"/>
    </source>
</evidence>
<reference evidence="3" key="1">
    <citation type="submission" date="2016-07" db="EMBL/GenBank/DDBJ databases">
        <title>De novo transcriptome assembly of four accessions of the metal hyperaccumulator plant Noccaea caerulescens.</title>
        <authorList>
            <person name="Blande D."/>
            <person name="Halimaa P."/>
            <person name="Tervahauta A.I."/>
            <person name="Aarts M.G."/>
            <person name="Karenlampi S.O."/>
        </authorList>
    </citation>
    <scope>NUCLEOTIDE SEQUENCE</scope>
</reference>
<keyword evidence="2" id="KW-0732">Signal</keyword>
<gene>
    <name evidence="3" type="ORF">LC_TR5913_c0_g1_i1_g.20309</name>
</gene>
<evidence type="ECO:0000313" key="3">
    <source>
        <dbReference type="EMBL" id="JAU35311.1"/>
    </source>
</evidence>
<feature type="chain" id="PRO_5009621049" evidence="2">
    <location>
        <begin position="27"/>
        <end position="79"/>
    </location>
</feature>
<organism evidence="3">
    <name type="scientific">Noccaea caerulescens</name>
    <name type="common">Alpine penny-cress</name>
    <name type="synonym">Thlaspi caerulescens</name>
    <dbReference type="NCBI Taxonomy" id="107243"/>
    <lineage>
        <taxon>Eukaryota</taxon>
        <taxon>Viridiplantae</taxon>
        <taxon>Streptophyta</taxon>
        <taxon>Embryophyta</taxon>
        <taxon>Tracheophyta</taxon>
        <taxon>Spermatophyta</taxon>
        <taxon>Magnoliopsida</taxon>
        <taxon>eudicotyledons</taxon>
        <taxon>Gunneridae</taxon>
        <taxon>Pentapetalae</taxon>
        <taxon>rosids</taxon>
        <taxon>malvids</taxon>
        <taxon>Brassicales</taxon>
        <taxon>Brassicaceae</taxon>
        <taxon>Coluteocarpeae</taxon>
        <taxon>Noccaea</taxon>
    </lineage>
</organism>
<dbReference type="AlphaFoldDB" id="A0A1J3EUN9"/>
<feature type="region of interest" description="Disordered" evidence="1">
    <location>
        <begin position="45"/>
        <end position="79"/>
    </location>
</feature>
<sequence length="79" mass="8896">MAVRVSHKFIVLALLLILFICSPTQARSVRKILISRTLLVVDKDQETRDSRQDGGGSEGDGLMDMDYNSANKKRPIHNR</sequence>
<proteinExistence type="predicted"/>
<accession>A0A1J3EUN9</accession>
<evidence type="ECO:0000256" key="2">
    <source>
        <dbReference type="SAM" id="SignalP"/>
    </source>
</evidence>
<protein>
    <submittedName>
        <fullName evidence="3">Root meristem growth factor 9</fullName>
    </submittedName>
</protein>
<dbReference type="EMBL" id="GEVK01017521">
    <property type="protein sequence ID" value="JAU35311.1"/>
    <property type="molecule type" value="Transcribed_RNA"/>
</dbReference>
<dbReference type="InterPro" id="IPR049306">
    <property type="entry name" value="GLV1-2"/>
</dbReference>
<name>A0A1J3EUN9_NOCCA</name>
<dbReference type="Pfam" id="PF21529">
    <property type="entry name" value="GLV1-2"/>
    <property type="match status" value="1"/>
</dbReference>